<feature type="transmembrane region" description="Helical" evidence="7">
    <location>
        <begin position="235"/>
        <end position="256"/>
    </location>
</feature>
<feature type="region of interest" description="Disordered" evidence="8">
    <location>
        <begin position="1"/>
        <end position="24"/>
    </location>
</feature>
<evidence type="ECO:0000256" key="6">
    <source>
        <dbReference type="ARBA" id="ARBA00023136"/>
    </source>
</evidence>
<keyword evidence="5 7" id="KW-0811">Translocation</keyword>
<dbReference type="InterPro" id="IPR002033">
    <property type="entry name" value="TatC"/>
</dbReference>
<dbReference type="NCBIfam" id="TIGR00945">
    <property type="entry name" value="tatC"/>
    <property type="match status" value="1"/>
</dbReference>
<evidence type="ECO:0000256" key="2">
    <source>
        <dbReference type="ARBA" id="ARBA00022692"/>
    </source>
</evidence>
<evidence type="ECO:0000256" key="4">
    <source>
        <dbReference type="ARBA" id="ARBA00022989"/>
    </source>
</evidence>
<feature type="transmembrane region" description="Helical" evidence="7">
    <location>
        <begin position="90"/>
        <end position="114"/>
    </location>
</feature>
<dbReference type="Pfam" id="PF00902">
    <property type="entry name" value="TatC"/>
    <property type="match status" value="1"/>
</dbReference>
<evidence type="ECO:0000256" key="5">
    <source>
        <dbReference type="ARBA" id="ARBA00023010"/>
    </source>
</evidence>
<keyword evidence="4 7" id="KW-1133">Transmembrane helix</keyword>
<accession>A0ABY8H3X4</accession>
<protein>
    <recommendedName>
        <fullName evidence="7">Sec-independent protein translocase protein TatC</fullName>
    </recommendedName>
</protein>
<comment type="similarity">
    <text evidence="7">Belongs to the TatC family.</text>
</comment>
<feature type="transmembrane region" description="Helical" evidence="7">
    <location>
        <begin position="176"/>
        <end position="200"/>
    </location>
</feature>
<reference evidence="9 10" key="1">
    <citation type="submission" date="2023-04" db="EMBL/GenBank/DDBJ databases">
        <title>Funneling lignin-derived compounds into biodiesel using alkali-halophilic Citricoccus sp. P2.</title>
        <authorList>
            <person name="Luo C.-B."/>
        </authorList>
    </citation>
    <scope>NUCLEOTIDE SEQUENCE [LARGE SCALE GENOMIC DNA]</scope>
    <source>
        <strain evidence="9 10">P2</strain>
    </source>
</reference>
<name>A0ABY8H3X4_9MICC</name>
<dbReference type="Proteomes" id="UP001219037">
    <property type="component" value="Chromosome"/>
</dbReference>
<dbReference type="PANTHER" id="PTHR30371:SF0">
    <property type="entry name" value="SEC-INDEPENDENT PROTEIN TRANSLOCASE PROTEIN TATC, CHLOROPLASTIC-RELATED"/>
    <property type="match status" value="1"/>
</dbReference>
<keyword evidence="7" id="KW-1003">Cell membrane</keyword>
<comment type="function">
    <text evidence="7">Part of the twin-arginine translocation (Tat) system that transports large folded proteins containing a characteristic twin-arginine motif in their signal peptide across membranes. Together with TatB, TatC is part of a receptor directly interacting with Tat signal peptides.</text>
</comment>
<evidence type="ECO:0000313" key="9">
    <source>
        <dbReference type="EMBL" id="WFP15358.1"/>
    </source>
</evidence>
<sequence length="282" mass="30716">MTKPSTTPPSRPERTRKPKNPEGQMSLRAHLKELRNRLIKAGLAIAVATIGGFFLYKPAFSALTEPVTSLSVDGTQTEVVFSSVAQPFDIMLQVALFIGLVVSSPVWLYQLWAFIVPGLQKNEKRYALAFIAVSVPLFVGGVFLGWIALPQALQFFVSLTPSGASNFIQVDVYVPFVLRLLLAFGVALLLPVLLVGLNMLGVLSGKTILKHWRISVFVIAVIAAMGAPGGDIMTMFYLGGPLAILFAIALGLCLVMDRRRAKKLKRQADTQEKHTPTPLSEI</sequence>
<dbReference type="PRINTS" id="PR01840">
    <property type="entry name" value="TATCFAMILY"/>
</dbReference>
<feature type="compositionally biased region" description="Pro residues" evidence="8">
    <location>
        <begin position="1"/>
        <end position="10"/>
    </location>
</feature>
<dbReference type="HAMAP" id="MF_00902">
    <property type="entry name" value="TatC"/>
    <property type="match status" value="1"/>
</dbReference>
<keyword evidence="3 7" id="KW-0653">Protein transport</keyword>
<evidence type="ECO:0000256" key="8">
    <source>
        <dbReference type="SAM" id="MobiDB-lite"/>
    </source>
</evidence>
<evidence type="ECO:0000256" key="3">
    <source>
        <dbReference type="ARBA" id="ARBA00022927"/>
    </source>
</evidence>
<dbReference type="RefSeq" id="WP_278156005.1">
    <property type="nucleotide sequence ID" value="NZ_CP121252.1"/>
</dbReference>
<comment type="subunit">
    <text evidence="7">The Tat system comprises two distinct complexes: a TatABC complex, containing multiple copies of TatA, TatB and TatC subunits, and a separate TatA complex, containing only TatA subunits. Substrates initially bind to the TatABC complex, which probably triggers association of the separate TatA complex to form the active translocon.</text>
</comment>
<comment type="subcellular location">
    <subcellularLocation>
        <location evidence="7">Cell membrane</location>
        <topology evidence="7">Multi-pass membrane protein</topology>
    </subcellularLocation>
    <subcellularLocation>
        <location evidence="1">Membrane</location>
        <topology evidence="1">Multi-pass membrane protein</topology>
    </subcellularLocation>
</comment>
<organism evidence="9 10">
    <name type="scientific">Citricoccus muralis</name>
    <dbReference type="NCBI Taxonomy" id="169134"/>
    <lineage>
        <taxon>Bacteria</taxon>
        <taxon>Bacillati</taxon>
        <taxon>Actinomycetota</taxon>
        <taxon>Actinomycetes</taxon>
        <taxon>Micrococcales</taxon>
        <taxon>Micrococcaceae</taxon>
        <taxon>Citricoccus</taxon>
    </lineage>
</organism>
<keyword evidence="6 7" id="KW-0472">Membrane</keyword>
<feature type="transmembrane region" description="Helical" evidence="7">
    <location>
        <begin position="212"/>
        <end position="229"/>
    </location>
</feature>
<feature type="transmembrane region" description="Helical" evidence="7">
    <location>
        <begin position="126"/>
        <end position="149"/>
    </location>
</feature>
<keyword evidence="10" id="KW-1185">Reference proteome</keyword>
<dbReference type="PANTHER" id="PTHR30371">
    <property type="entry name" value="SEC-INDEPENDENT PROTEIN TRANSLOCASE PROTEIN TATC"/>
    <property type="match status" value="1"/>
</dbReference>
<evidence type="ECO:0000256" key="7">
    <source>
        <dbReference type="HAMAP-Rule" id="MF_00902"/>
    </source>
</evidence>
<gene>
    <name evidence="7 9" type="primary">tatC</name>
    <name evidence="9" type="ORF">P8192_07930</name>
</gene>
<keyword evidence="7" id="KW-0813">Transport</keyword>
<keyword evidence="2 7" id="KW-0812">Transmembrane</keyword>
<evidence type="ECO:0000313" key="10">
    <source>
        <dbReference type="Proteomes" id="UP001219037"/>
    </source>
</evidence>
<proteinExistence type="inferred from homology"/>
<dbReference type="EMBL" id="CP121252">
    <property type="protein sequence ID" value="WFP15358.1"/>
    <property type="molecule type" value="Genomic_DNA"/>
</dbReference>
<feature type="transmembrane region" description="Helical" evidence="7">
    <location>
        <begin position="38"/>
        <end position="56"/>
    </location>
</feature>
<evidence type="ECO:0000256" key="1">
    <source>
        <dbReference type="ARBA" id="ARBA00004141"/>
    </source>
</evidence>